<reference evidence="8" key="1">
    <citation type="submission" date="2014-11" db="EMBL/GenBank/DDBJ databases">
        <authorList>
            <person name="Amaro Gonzalez C."/>
        </authorList>
    </citation>
    <scope>NUCLEOTIDE SEQUENCE</scope>
</reference>
<dbReference type="EMBL" id="GBXM01054534">
    <property type="protein sequence ID" value="JAH54043.1"/>
    <property type="molecule type" value="Transcribed_RNA"/>
</dbReference>
<dbReference type="InterPro" id="IPR050717">
    <property type="entry name" value="C2H2-ZF_Transcription_Reg"/>
</dbReference>
<accession>A0A0E9TMS6</accession>
<dbReference type="PROSITE" id="PS00028">
    <property type="entry name" value="ZINC_FINGER_C2H2_1"/>
    <property type="match status" value="1"/>
</dbReference>
<dbReference type="GO" id="GO:0005634">
    <property type="term" value="C:nucleus"/>
    <property type="evidence" value="ECO:0007669"/>
    <property type="project" value="TreeGrafter"/>
</dbReference>
<evidence type="ECO:0000256" key="6">
    <source>
        <dbReference type="PROSITE-ProRule" id="PRU00042"/>
    </source>
</evidence>
<evidence type="ECO:0000256" key="2">
    <source>
        <dbReference type="ARBA" id="ARBA00022723"/>
    </source>
</evidence>
<reference evidence="8" key="2">
    <citation type="journal article" date="2015" name="Fish Shellfish Immunol.">
        <title>Early steps in the European eel (Anguilla anguilla)-Vibrio vulnificus interaction in the gills: Role of the RtxA13 toxin.</title>
        <authorList>
            <person name="Callol A."/>
            <person name="Pajuelo D."/>
            <person name="Ebbesson L."/>
            <person name="Teles M."/>
            <person name="MacKenzie S."/>
            <person name="Amaro C."/>
        </authorList>
    </citation>
    <scope>NUCLEOTIDE SEQUENCE</scope>
</reference>
<sequence length="46" mass="5441">MKPHRCFECGKCFTQRRSLNIHQRTIHRGERPYSCAECGKNFTPES</sequence>
<keyword evidence="3" id="KW-0677">Repeat</keyword>
<feature type="domain" description="C2H2-type" evidence="7">
    <location>
        <begin position="4"/>
        <end position="32"/>
    </location>
</feature>
<dbReference type="FunFam" id="3.30.160.60:FF:000383">
    <property type="entry name" value="Uncharacterized protein"/>
    <property type="match status" value="1"/>
</dbReference>
<evidence type="ECO:0000256" key="1">
    <source>
        <dbReference type="ARBA" id="ARBA00006991"/>
    </source>
</evidence>
<comment type="similarity">
    <text evidence="1">Belongs to the krueppel C2H2-type zinc-finger protein family.</text>
</comment>
<proteinExistence type="inferred from homology"/>
<evidence type="ECO:0000256" key="3">
    <source>
        <dbReference type="ARBA" id="ARBA00022737"/>
    </source>
</evidence>
<evidence type="ECO:0000259" key="7">
    <source>
        <dbReference type="PROSITE" id="PS50157"/>
    </source>
</evidence>
<dbReference type="AlphaFoldDB" id="A0A0E9TMS6"/>
<dbReference type="GO" id="GO:0008270">
    <property type="term" value="F:zinc ion binding"/>
    <property type="evidence" value="ECO:0007669"/>
    <property type="project" value="UniProtKB-KW"/>
</dbReference>
<organism evidence="8">
    <name type="scientific">Anguilla anguilla</name>
    <name type="common">European freshwater eel</name>
    <name type="synonym">Muraena anguilla</name>
    <dbReference type="NCBI Taxonomy" id="7936"/>
    <lineage>
        <taxon>Eukaryota</taxon>
        <taxon>Metazoa</taxon>
        <taxon>Chordata</taxon>
        <taxon>Craniata</taxon>
        <taxon>Vertebrata</taxon>
        <taxon>Euteleostomi</taxon>
        <taxon>Actinopterygii</taxon>
        <taxon>Neopterygii</taxon>
        <taxon>Teleostei</taxon>
        <taxon>Anguilliformes</taxon>
        <taxon>Anguillidae</taxon>
        <taxon>Anguilla</taxon>
    </lineage>
</organism>
<keyword evidence="2" id="KW-0479">Metal-binding</keyword>
<dbReference type="InterPro" id="IPR013087">
    <property type="entry name" value="Znf_C2H2_type"/>
</dbReference>
<dbReference type="Pfam" id="PF00096">
    <property type="entry name" value="zf-C2H2"/>
    <property type="match status" value="1"/>
</dbReference>
<dbReference type="FunFam" id="3.30.160.60:FF:000100">
    <property type="entry name" value="Zinc finger 45-like"/>
    <property type="match status" value="1"/>
</dbReference>
<dbReference type="GO" id="GO:0000981">
    <property type="term" value="F:DNA-binding transcription factor activity, RNA polymerase II-specific"/>
    <property type="evidence" value="ECO:0007669"/>
    <property type="project" value="TreeGrafter"/>
</dbReference>
<dbReference type="SUPFAM" id="SSF57667">
    <property type="entry name" value="beta-beta-alpha zinc fingers"/>
    <property type="match status" value="1"/>
</dbReference>
<keyword evidence="5" id="KW-0862">Zinc</keyword>
<dbReference type="GO" id="GO:0000977">
    <property type="term" value="F:RNA polymerase II transcription regulatory region sequence-specific DNA binding"/>
    <property type="evidence" value="ECO:0007669"/>
    <property type="project" value="TreeGrafter"/>
</dbReference>
<dbReference type="PANTHER" id="PTHR14196">
    <property type="entry name" value="ODD-SKIPPED - RELATED"/>
    <property type="match status" value="1"/>
</dbReference>
<dbReference type="PROSITE" id="PS50157">
    <property type="entry name" value="ZINC_FINGER_C2H2_2"/>
    <property type="match status" value="1"/>
</dbReference>
<evidence type="ECO:0000256" key="5">
    <source>
        <dbReference type="ARBA" id="ARBA00022833"/>
    </source>
</evidence>
<name>A0A0E9TMS6_ANGAN</name>
<dbReference type="SMART" id="SM00355">
    <property type="entry name" value="ZnF_C2H2"/>
    <property type="match status" value="1"/>
</dbReference>
<dbReference type="PANTHER" id="PTHR14196:SF12">
    <property type="entry name" value="ZINC FINGER PROTEIN 208-LIKE"/>
    <property type="match status" value="1"/>
</dbReference>
<evidence type="ECO:0000313" key="8">
    <source>
        <dbReference type="EMBL" id="JAH54043.1"/>
    </source>
</evidence>
<dbReference type="InterPro" id="IPR036236">
    <property type="entry name" value="Znf_C2H2_sf"/>
</dbReference>
<keyword evidence="4 6" id="KW-0863">Zinc-finger</keyword>
<evidence type="ECO:0000256" key="4">
    <source>
        <dbReference type="ARBA" id="ARBA00022771"/>
    </source>
</evidence>
<dbReference type="Gene3D" id="3.30.160.60">
    <property type="entry name" value="Classic Zinc Finger"/>
    <property type="match status" value="2"/>
</dbReference>
<protein>
    <recommendedName>
        <fullName evidence="7">C2H2-type domain-containing protein</fullName>
    </recommendedName>
</protein>